<feature type="domain" description="ABC transporter" evidence="5">
    <location>
        <begin position="4"/>
        <end position="220"/>
    </location>
</feature>
<evidence type="ECO:0000256" key="2">
    <source>
        <dbReference type="ARBA" id="ARBA00022448"/>
    </source>
</evidence>
<dbReference type="InterPro" id="IPR027417">
    <property type="entry name" value="P-loop_NTPase"/>
</dbReference>
<dbReference type="Proteomes" id="UP001500191">
    <property type="component" value="Unassembled WGS sequence"/>
</dbReference>
<dbReference type="PANTHER" id="PTHR43335:SF2">
    <property type="entry name" value="ABC TRANSPORTER, ATP-BINDING PROTEIN"/>
    <property type="match status" value="1"/>
</dbReference>
<dbReference type="PANTHER" id="PTHR43335">
    <property type="entry name" value="ABC TRANSPORTER, ATP-BINDING PROTEIN"/>
    <property type="match status" value="1"/>
</dbReference>
<dbReference type="InterPro" id="IPR003593">
    <property type="entry name" value="AAA+_ATPase"/>
</dbReference>
<dbReference type="InterPro" id="IPR003439">
    <property type="entry name" value="ABC_transporter-like_ATP-bd"/>
</dbReference>
<name>A0ABP3LL41_9DEIO</name>
<evidence type="ECO:0000256" key="1">
    <source>
        <dbReference type="ARBA" id="ARBA00005417"/>
    </source>
</evidence>
<keyword evidence="4" id="KW-0067">ATP-binding</keyword>
<organism evidence="6 7">
    <name type="scientific">Deinococcus depolymerans</name>
    <dbReference type="NCBI Taxonomy" id="392408"/>
    <lineage>
        <taxon>Bacteria</taxon>
        <taxon>Thermotogati</taxon>
        <taxon>Deinococcota</taxon>
        <taxon>Deinococci</taxon>
        <taxon>Deinococcales</taxon>
        <taxon>Deinococcaceae</taxon>
        <taxon>Deinococcus</taxon>
    </lineage>
</organism>
<protein>
    <recommendedName>
        <fullName evidence="5">ABC transporter domain-containing protein</fullName>
    </recommendedName>
</protein>
<comment type="caution">
    <text evidence="6">The sequence shown here is derived from an EMBL/GenBank/DDBJ whole genome shotgun (WGS) entry which is preliminary data.</text>
</comment>
<sequence length="220" mass="23952">MDHLELRDVHQGYGRTAILKHVNLHLAGGVTGLLGRNGAGKTTLLKTMATLIPPTSGTLIYNGTPMDDPAVYRQRLGYVPQHVEFYPHWSARKTLRFFAQLRGQRLTDADVRGALDTVGLPDPGLRVGAYSGGMKRRLALATALLGDPSILVVDEPTAGVDPDGRTLIRKILGNISRDRSVVLSTHTRYSLNHPKTPVKPSTAVAHGLYKVAGGVLRRRR</sequence>
<dbReference type="PROSITE" id="PS00211">
    <property type="entry name" value="ABC_TRANSPORTER_1"/>
    <property type="match status" value="1"/>
</dbReference>
<dbReference type="Pfam" id="PF00005">
    <property type="entry name" value="ABC_tran"/>
    <property type="match status" value="1"/>
</dbReference>
<reference evidence="7" key="1">
    <citation type="journal article" date="2019" name="Int. J. Syst. Evol. Microbiol.">
        <title>The Global Catalogue of Microorganisms (GCM) 10K type strain sequencing project: providing services to taxonomists for standard genome sequencing and annotation.</title>
        <authorList>
            <consortium name="The Broad Institute Genomics Platform"/>
            <consortium name="The Broad Institute Genome Sequencing Center for Infectious Disease"/>
            <person name="Wu L."/>
            <person name="Ma J."/>
        </authorList>
    </citation>
    <scope>NUCLEOTIDE SEQUENCE [LARGE SCALE GENOMIC DNA]</scope>
    <source>
        <strain evidence="7">JCM 14368</strain>
    </source>
</reference>
<dbReference type="RefSeq" id="WP_343755857.1">
    <property type="nucleotide sequence ID" value="NZ_BAAADB010000004.1"/>
</dbReference>
<evidence type="ECO:0000256" key="3">
    <source>
        <dbReference type="ARBA" id="ARBA00022741"/>
    </source>
</evidence>
<dbReference type="SUPFAM" id="SSF52540">
    <property type="entry name" value="P-loop containing nucleoside triphosphate hydrolases"/>
    <property type="match status" value="1"/>
</dbReference>
<accession>A0ABP3LL41</accession>
<comment type="similarity">
    <text evidence="1">Belongs to the ABC transporter superfamily.</text>
</comment>
<evidence type="ECO:0000313" key="6">
    <source>
        <dbReference type="EMBL" id="GAA0501140.1"/>
    </source>
</evidence>
<evidence type="ECO:0000313" key="7">
    <source>
        <dbReference type="Proteomes" id="UP001500191"/>
    </source>
</evidence>
<dbReference type="PROSITE" id="PS50893">
    <property type="entry name" value="ABC_TRANSPORTER_2"/>
    <property type="match status" value="1"/>
</dbReference>
<dbReference type="InterPro" id="IPR017871">
    <property type="entry name" value="ABC_transporter-like_CS"/>
</dbReference>
<evidence type="ECO:0000256" key="4">
    <source>
        <dbReference type="ARBA" id="ARBA00022840"/>
    </source>
</evidence>
<proteinExistence type="inferred from homology"/>
<evidence type="ECO:0000259" key="5">
    <source>
        <dbReference type="PROSITE" id="PS50893"/>
    </source>
</evidence>
<dbReference type="EMBL" id="BAAADB010000004">
    <property type="protein sequence ID" value="GAA0501140.1"/>
    <property type="molecule type" value="Genomic_DNA"/>
</dbReference>
<keyword evidence="3" id="KW-0547">Nucleotide-binding</keyword>
<keyword evidence="7" id="KW-1185">Reference proteome</keyword>
<dbReference type="Gene3D" id="3.40.50.300">
    <property type="entry name" value="P-loop containing nucleotide triphosphate hydrolases"/>
    <property type="match status" value="1"/>
</dbReference>
<keyword evidence="2" id="KW-0813">Transport</keyword>
<dbReference type="SMART" id="SM00382">
    <property type="entry name" value="AAA"/>
    <property type="match status" value="1"/>
</dbReference>
<gene>
    <name evidence="6" type="ORF">GCM10008937_05710</name>
</gene>